<dbReference type="Proteomes" id="UP000275408">
    <property type="component" value="Unassembled WGS sequence"/>
</dbReference>
<feature type="compositionally biased region" description="Polar residues" evidence="1">
    <location>
        <begin position="16"/>
        <end position="26"/>
    </location>
</feature>
<comment type="caution">
    <text evidence="3">The sequence shown here is derived from an EMBL/GenBank/DDBJ whole genome shotgun (WGS) entry which is preliminary data.</text>
</comment>
<dbReference type="AlphaFoldDB" id="A0A3M6UYS9"/>
<dbReference type="Pfam" id="PF13966">
    <property type="entry name" value="zf-RVT"/>
    <property type="match status" value="1"/>
</dbReference>
<evidence type="ECO:0000313" key="4">
    <source>
        <dbReference type="Proteomes" id="UP000275408"/>
    </source>
</evidence>
<name>A0A3M6UYS9_POCDA</name>
<feature type="region of interest" description="Disordered" evidence="1">
    <location>
        <begin position="16"/>
        <end position="43"/>
    </location>
</feature>
<sequence>MQGVASLVLMPHKTTGTRCSVSSASTEVGAREKSPSLSNPSETKAKEVTYSALIGDIEDGGLKAPHLDSIIETQRILCCKKLASDQPSNWKKIVLHYLEPVGGKLILCCDFDLKKLPIKLPAFYEECFKSFAKCSAATHTSIQDQNRQDLSKAIVWNNKFICIGGKSVYFKNLAEKGILRIGDLISENNEFIVKSNYKLRELNTSPLDIFRLISVIDALPVEWRESLNTLASTADEPFNLYNEIKLIISKTIYKELRNRIITPPTAQLNFKTHFVNDVLEWKEIYSLPFRTSLDTKSREFQYKLLNRCLITNSFLNKIGIIPSPACSFCGEMNESLEHFFISCRYTKDFWAEVIKWFDNQGVKIKHLSVKDIMFGILRCEDKLLINHILIIAKQYLYSCRQNKSLPSIKVLNLKIKTIHQLETMIAKSNNKLKAHNMKWDKYKNY</sequence>
<dbReference type="OrthoDB" id="5977854at2759"/>
<accession>A0A3M6UYS9</accession>
<protein>
    <recommendedName>
        <fullName evidence="2">Reverse transcriptase zinc-binding domain-containing protein</fullName>
    </recommendedName>
</protein>
<reference evidence="3 4" key="1">
    <citation type="journal article" date="2018" name="Sci. Rep.">
        <title>Comparative analysis of the Pocillopora damicornis genome highlights role of immune system in coral evolution.</title>
        <authorList>
            <person name="Cunning R."/>
            <person name="Bay R.A."/>
            <person name="Gillette P."/>
            <person name="Baker A.C."/>
            <person name="Traylor-Knowles N."/>
        </authorList>
    </citation>
    <scope>NUCLEOTIDE SEQUENCE [LARGE SCALE GENOMIC DNA]</scope>
    <source>
        <strain evidence="3">RSMAS</strain>
        <tissue evidence="3">Whole animal</tissue>
    </source>
</reference>
<keyword evidence="4" id="KW-1185">Reference proteome</keyword>
<organism evidence="3 4">
    <name type="scientific">Pocillopora damicornis</name>
    <name type="common">Cauliflower coral</name>
    <name type="synonym">Millepora damicornis</name>
    <dbReference type="NCBI Taxonomy" id="46731"/>
    <lineage>
        <taxon>Eukaryota</taxon>
        <taxon>Metazoa</taxon>
        <taxon>Cnidaria</taxon>
        <taxon>Anthozoa</taxon>
        <taxon>Hexacorallia</taxon>
        <taxon>Scleractinia</taxon>
        <taxon>Astrocoeniina</taxon>
        <taxon>Pocilloporidae</taxon>
        <taxon>Pocillopora</taxon>
    </lineage>
</organism>
<evidence type="ECO:0000313" key="3">
    <source>
        <dbReference type="EMBL" id="RMX58739.1"/>
    </source>
</evidence>
<evidence type="ECO:0000259" key="2">
    <source>
        <dbReference type="Pfam" id="PF13966"/>
    </source>
</evidence>
<dbReference type="InterPro" id="IPR026960">
    <property type="entry name" value="RVT-Znf"/>
</dbReference>
<gene>
    <name evidence="3" type="ORF">pdam_00010812</name>
</gene>
<evidence type="ECO:0000256" key="1">
    <source>
        <dbReference type="SAM" id="MobiDB-lite"/>
    </source>
</evidence>
<dbReference type="EMBL" id="RCHS01000457">
    <property type="protein sequence ID" value="RMX58739.1"/>
    <property type="molecule type" value="Genomic_DNA"/>
</dbReference>
<proteinExistence type="predicted"/>
<feature type="domain" description="Reverse transcriptase zinc-binding" evidence="2">
    <location>
        <begin position="285"/>
        <end position="350"/>
    </location>
</feature>